<feature type="binding site" evidence="5">
    <location>
        <begin position="10"/>
        <end position="15"/>
    </location>
    <ligand>
        <name>ATP</name>
        <dbReference type="ChEBI" id="CHEBI:30616"/>
    </ligand>
</feature>
<feature type="binding site" evidence="5">
    <location>
        <position position="123"/>
    </location>
    <ligand>
        <name>ATP</name>
        <dbReference type="ChEBI" id="CHEBI:30616"/>
    </ligand>
</feature>
<dbReference type="OrthoDB" id="9805030at2"/>
<evidence type="ECO:0000256" key="6">
    <source>
        <dbReference type="RuleBase" id="RU003330"/>
    </source>
</evidence>
<dbReference type="SUPFAM" id="SSF52540">
    <property type="entry name" value="P-loop containing nucleoside triphosphate hydrolases"/>
    <property type="match status" value="1"/>
</dbReference>
<keyword evidence="1 5" id="KW-0808">Transferase</keyword>
<name>A0A4D6YCN9_9GAMM</name>
<evidence type="ECO:0000256" key="1">
    <source>
        <dbReference type="ARBA" id="ARBA00022679"/>
    </source>
</evidence>
<dbReference type="Proteomes" id="UP000298564">
    <property type="component" value="Chromosome"/>
</dbReference>
<feature type="binding site" evidence="5">
    <location>
        <begin position="132"/>
        <end position="133"/>
    </location>
    <ligand>
        <name>ATP</name>
        <dbReference type="ChEBI" id="CHEBI:30616"/>
    </ligand>
</feature>
<dbReference type="InterPro" id="IPR007862">
    <property type="entry name" value="Adenylate_kinase_lid-dom"/>
</dbReference>
<feature type="region of interest" description="LID" evidence="5">
    <location>
        <begin position="122"/>
        <end position="159"/>
    </location>
</feature>
<feature type="binding site" evidence="5">
    <location>
        <position position="156"/>
    </location>
    <ligand>
        <name>AMP</name>
        <dbReference type="ChEBI" id="CHEBI:456215"/>
    </ligand>
</feature>
<dbReference type="AlphaFoldDB" id="A0A4D6YCN9"/>
<keyword evidence="5 7" id="KW-0067">ATP-binding</keyword>
<feature type="binding site" evidence="5">
    <location>
        <position position="200"/>
    </location>
    <ligand>
        <name>ATP</name>
        <dbReference type="ChEBI" id="CHEBI:30616"/>
    </ligand>
</feature>
<dbReference type="InterPro" id="IPR006259">
    <property type="entry name" value="Adenyl_kin_sub"/>
</dbReference>
<evidence type="ECO:0000256" key="3">
    <source>
        <dbReference type="ARBA" id="ARBA00022741"/>
    </source>
</evidence>
<evidence type="ECO:0000256" key="4">
    <source>
        <dbReference type="ARBA" id="ARBA00022777"/>
    </source>
</evidence>
<dbReference type="CDD" id="cd01428">
    <property type="entry name" value="ADK"/>
    <property type="match status" value="1"/>
</dbReference>
<dbReference type="PROSITE" id="PS00113">
    <property type="entry name" value="ADENYLATE_KINASE"/>
    <property type="match status" value="1"/>
</dbReference>
<comment type="subcellular location">
    <subcellularLocation>
        <location evidence="5 7">Cytoplasm</location>
    </subcellularLocation>
</comment>
<dbReference type="GO" id="GO:0044209">
    <property type="term" value="P:AMP salvage"/>
    <property type="evidence" value="ECO:0007669"/>
    <property type="project" value="UniProtKB-UniRule"/>
</dbReference>
<comment type="caution">
    <text evidence="5">Lacks conserved residue(s) required for the propagation of feature annotation.</text>
</comment>
<dbReference type="NCBIfam" id="NF001379">
    <property type="entry name" value="PRK00279.1-1"/>
    <property type="match status" value="1"/>
</dbReference>
<feature type="binding site" evidence="5">
    <location>
        <position position="167"/>
    </location>
    <ligand>
        <name>AMP</name>
        <dbReference type="ChEBI" id="CHEBI:456215"/>
    </ligand>
</feature>
<accession>A0A4D6YCN9</accession>
<feature type="binding site" evidence="5">
    <location>
        <begin position="85"/>
        <end position="88"/>
    </location>
    <ligand>
        <name>AMP</name>
        <dbReference type="ChEBI" id="CHEBI:456215"/>
    </ligand>
</feature>
<dbReference type="GO" id="GO:0005737">
    <property type="term" value="C:cytoplasm"/>
    <property type="evidence" value="ECO:0007669"/>
    <property type="project" value="UniProtKB-SubCell"/>
</dbReference>
<comment type="catalytic activity">
    <reaction evidence="5 7">
        <text>AMP + ATP = 2 ADP</text>
        <dbReference type="Rhea" id="RHEA:12973"/>
        <dbReference type="ChEBI" id="CHEBI:30616"/>
        <dbReference type="ChEBI" id="CHEBI:456215"/>
        <dbReference type="ChEBI" id="CHEBI:456216"/>
        <dbReference type="EC" id="2.7.4.3"/>
    </reaction>
</comment>
<dbReference type="InterPro" id="IPR033690">
    <property type="entry name" value="Adenylat_kinase_CS"/>
</dbReference>
<dbReference type="Pfam" id="PF00406">
    <property type="entry name" value="ADK"/>
    <property type="match status" value="1"/>
</dbReference>
<dbReference type="UniPathway" id="UPA00588">
    <property type="reaction ID" value="UER00649"/>
</dbReference>
<reference evidence="9 10" key="1">
    <citation type="submission" date="2018-12" db="EMBL/GenBank/DDBJ databases">
        <authorList>
            <person name="Chong R.A."/>
        </authorList>
    </citation>
    <scope>NUCLEOTIDE SEQUENCE [LARGE SCALE GENOMIC DNA]</scope>
    <source>
        <strain evidence="9 10">Lps</strain>
    </source>
</reference>
<comment type="similarity">
    <text evidence="5 6">Belongs to the adenylate kinase family.</text>
</comment>
<dbReference type="GO" id="GO:0004017">
    <property type="term" value="F:AMP kinase activity"/>
    <property type="evidence" value="ECO:0007669"/>
    <property type="project" value="UniProtKB-UniRule"/>
</dbReference>
<evidence type="ECO:0000256" key="2">
    <source>
        <dbReference type="ARBA" id="ARBA00022727"/>
    </source>
</evidence>
<feature type="domain" description="Adenylate kinase active site lid" evidence="8">
    <location>
        <begin position="123"/>
        <end position="158"/>
    </location>
</feature>
<feature type="binding site" evidence="5">
    <location>
        <position position="31"/>
    </location>
    <ligand>
        <name>AMP</name>
        <dbReference type="ChEBI" id="CHEBI:456215"/>
    </ligand>
</feature>
<dbReference type="PRINTS" id="PR00094">
    <property type="entry name" value="ADENYLTKNASE"/>
</dbReference>
<dbReference type="EC" id="2.7.4.3" evidence="5 7"/>
<dbReference type="HAMAP" id="MF_00235">
    <property type="entry name" value="Adenylate_kinase_Adk"/>
    <property type="match status" value="1"/>
</dbReference>
<evidence type="ECO:0000256" key="5">
    <source>
        <dbReference type="HAMAP-Rule" id="MF_00235"/>
    </source>
</evidence>
<keyword evidence="2 5" id="KW-0545">Nucleotide biosynthesis</keyword>
<evidence type="ECO:0000313" key="9">
    <source>
        <dbReference type="EMBL" id="QCI22315.1"/>
    </source>
</evidence>
<feature type="binding site" evidence="5">
    <location>
        <position position="36"/>
    </location>
    <ligand>
        <name>AMP</name>
        <dbReference type="ChEBI" id="CHEBI:456215"/>
    </ligand>
</feature>
<organism evidence="9 10">
    <name type="scientific">Buchnera aphidicola</name>
    <name type="common">Lipaphis pseudobrassicae</name>
    <dbReference type="NCBI Taxonomy" id="1258543"/>
    <lineage>
        <taxon>Bacteria</taxon>
        <taxon>Pseudomonadati</taxon>
        <taxon>Pseudomonadota</taxon>
        <taxon>Gammaproteobacteria</taxon>
        <taxon>Enterobacterales</taxon>
        <taxon>Erwiniaceae</taxon>
        <taxon>Buchnera</taxon>
    </lineage>
</organism>
<dbReference type="EMBL" id="CP034870">
    <property type="protein sequence ID" value="QCI22315.1"/>
    <property type="molecule type" value="Genomic_DNA"/>
</dbReference>
<proteinExistence type="inferred from homology"/>
<dbReference type="FunFam" id="3.40.50.300:FF:000106">
    <property type="entry name" value="Adenylate kinase mitochondrial"/>
    <property type="match status" value="1"/>
</dbReference>
<comment type="subunit">
    <text evidence="5 7">Monomer.</text>
</comment>
<dbReference type="GO" id="GO:0005524">
    <property type="term" value="F:ATP binding"/>
    <property type="evidence" value="ECO:0007669"/>
    <property type="project" value="UniProtKB-UniRule"/>
</dbReference>
<comment type="function">
    <text evidence="5">Catalyzes the reversible transfer of the terminal phosphate group between ATP and AMP. Plays an important role in cellular energy homeostasis and in adenine nucleotide metabolism.</text>
</comment>
<protein>
    <recommendedName>
        <fullName evidence="5 7">Adenylate kinase</fullName>
        <shortName evidence="5">AK</shortName>
        <ecNumber evidence="5 7">2.7.4.3</ecNumber>
    </recommendedName>
    <alternativeName>
        <fullName evidence="5">ATP-AMP transphosphorylase</fullName>
    </alternativeName>
    <alternativeName>
        <fullName evidence="5">ATP:AMP phosphotransferase</fullName>
    </alternativeName>
    <alternativeName>
        <fullName evidence="5">Adenylate monophosphate kinase</fullName>
    </alternativeName>
</protein>
<feature type="binding site" evidence="5">
    <location>
        <position position="92"/>
    </location>
    <ligand>
        <name>AMP</name>
        <dbReference type="ChEBI" id="CHEBI:456215"/>
    </ligand>
</feature>
<evidence type="ECO:0000259" key="8">
    <source>
        <dbReference type="Pfam" id="PF05191"/>
    </source>
</evidence>
<gene>
    <name evidence="5" type="primary">adk</name>
    <name evidence="9" type="ORF">D9V70_02495</name>
</gene>
<keyword evidence="5" id="KW-0963">Cytoplasm</keyword>
<dbReference type="PANTHER" id="PTHR23359">
    <property type="entry name" value="NUCLEOTIDE KINASE"/>
    <property type="match status" value="1"/>
</dbReference>
<feature type="binding site" evidence="5">
    <location>
        <begin position="57"/>
        <end position="59"/>
    </location>
    <ligand>
        <name>AMP</name>
        <dbReference type="ChEBI" id="CHEBI:456215"/>
    </ligand>
</feature>
<dbReference type="Pfam" id="PF05191">
    <property type="entry name" value="ADK_lid"/>
    <property type="match status" value="1"/>
</dbReference>
<dbReference type="NCBIfam" id="TIGR01351">
    <property type="entry name" value="adk"/>
    <property type="match status" value="1"/>
</dbReference>
<evidence type="ECO:0000313" key="10">
    <source>
        <dbReference type="Proteomes" id="UP000298564"/>
    </source>
</evidence>
<dbReference type="RefSeq" id="WP_158356157.1">
    <property type="nucleotide sequence ID" value="NZ_CP034870.1"/>
</dbReference>
<feature type="region of interest" description="NMP" evidence="5">
    <location>
        <begin position="30"/>
        <end position="59"/>
    </location>
</feature>
<dbReference type="Gene3D" id="3.40.50.300">
    <property type="entry name" value="P-loop containing nucleotide triphosphate hydrolases"/>
    <property type="match status" value="1"/>
</dbReference>
<evidence type="ECO:0000256" key="7">
    <source>
        <dbReference type="RuleBase" id="RU003331"/>
    </source>
</evidence>
<dbReference type="InterPro" id="IPR000850">
    <property type="entry name" value="Adenylat/UMP-CMP_kin"/>
</dbReference>
<keyword evidence="4 5" id="KW-0418">Kinase</keyword>
<reference evidence="9 10" key="2">
    <citation type="submission" date="2019-05" db="EMBL/GenBank/DDBJ databases">
        <title>Genome evolution of the obligate endosymbiont Buchnera aphidicola.</title>
        <authorList>
            <person name="Moran N.A."/>
        </authorList>
    </citation>
    <scope>NUCLEOTIDE SEQUENCE [LARGE SCALE GENOMIC DNA]</scope>
    <source>
        <strain evidence="9 10">Lps</strain>
    </source>
</reference>
<comment type="pathway">
    <text evidence="5">Purine metabolism; AMP biosynthesis via salvage pathway; AMP from ADP: step 1/1.</text>
</comment>
<keyword evidence="3 5" id="KW-0547">Nucleotide-binding</keyword>
<comment type="domain">
    <text evidence="5">Consists of three domains, a large central CORE domain and two small peripheral domains, NMPbind and LID, which undergo movements during catalysis. The LID domain closes over the site of phosphoryl transfer upon ATP binding. Assembling and dissambling the active center during each catalytic cycle provides an effective means to prevent ATP hydrolysis.</text>
</comment>
<dbReference type="InterPro" id="IPR027417">
    <property type="entry name" value="P-loop_NTPase"/>
</dbReference>
<sequence>MRIILLGAPGTGKGTQGKFISEEYNIPKISTGDMLRESITLETKMSQFIQSQIKKGKLVSDKIVCDLIKNRIKKKDCSNGFLLDGFPRSIEQAYYLSESKITVDYVLNFVMSHEKILDRISGRRIHPQSGRIYHIKFNPPKINNIDDITGDSLVLREDDKTETIKNRLKEYEKITYPLKKYYLNQALKEKLQFLEIDAADSLINIKNKIKSILKNNR</sequence>